<evidence type="ECO:0000313" key="3">
    <source>
        <dbReference type="EMBL" id="PJJ48334.1"/>
    </source>
</evidence>
<gene>
    <name evidence="3" type="ORF">CLV45_4036</name>
</gene>
<organism evidence="3 4">
    <name type="scientific">Hymenobacter chitinivorans DSM 11115</name>
    <dbReference type="NCBI Taxonomy" id="1121954"/>
    <lineage>
        <taxon>Bacteria</taxon>
        <taxon>Pseudomonadati</taxon>
        <taxon>Bacteroidota</taxon>
        <taxon>Cytophagia</taxon>
        <taxon>Cytophagales</taxon>
        <taxon>Hymenobacteraceae</taxon>
        <taxon>Hymenobacter</taxon>
    </lineage>
</organism>
<reference evidence="3 4" key="1">
    <citation type="submission" date="2017-11" db="EMBL/GenBank/DDBJ databases">
        <title>Genomic Encyclopedia of Archaeal and Bacterial Type Strains, Phase II (KMG-II): From Individual Species to Whole Genera.</title>
        <authorList>
            <person name="Goeker M."/>
        </authorList>
    </citation>
    <scope>NUCLEOTIDE SEQUENCE [LARGE SCALE GENOMIC DNA]</scope>
    <source>
        <strain evidence="3 4">DSM 11115</strain>
    </source>
</reference>
<dbReference type="EMBL" id="PGFA01000004">
    <property type="protein sequence ID" value="PJJ48334.1"/>
    <property type="molecule type" value="Genomic_DNA"/>
</dbReference>
<keyword evidence="4" id="KW-1185">Reference proteome</keyword>
<feature type="signal peptide" evidence="2">
    <location>
        <begin position="1"/>
        <end position="20"/>
    </location>
</feature>
<evidence type="ECO:0000313" key="4">
    <source>
        <dbReference type="Proteomes" id="UP000228535"/>
    </source>
</evidence>
<dbReference type="Proteomes" id="UP000228535">
    <property type="component" value="Unassembled WGS sequence"/>
</dbReference>
<evidence type="ECO:0000256" key="2">
    <source>
        <dbReference type="SAM" id="SignalP"/>
    </source>
</evidence>
<keyword evidence="1" id="KW-0472">Membrane</keyword>
<accession>A0A2M9ARJ7</accession>
<name>A0A2M9ARJ7_9BACT</name>
<dbReference type="AlphaFoldDB" id="A0A2M9ARJ7"/>
<sequence length="99" mass="10508">MRVRRLVLVLTWLVAGPGAAAGRGGEGLSTLPPAASVARHFTLPPDTARRALRPDSVTTAPVLLLPADDKPTRSVSLRILGAIAFLTVTTLLLYNVRSR</sequence>
<evidence type="ECO:0000256" key="1">
    <source>
        <dbReference type="SAM" id="Phobius"/>
    </source>
</evidence>
<keyword evidence="1" id="KW-0812">Transmembrane</keyword>
<protein>
    <submittedName>
        <fullName evidence="3">Uncharacterized protein</fullName>
    </submittedName>
</protein>
<keyword evidence="1" id="KW-1133">Transmembrane helix</keyword>
<comment type="caution">
    <text evidence="3">The sequence shown here is derived from an EMBL/GenBank/DDBJ whole genome shotgun (WGS) entry which is preliminary data.</text>
</comment>
<feature type="chain" id="PRO_5014812350" evidence="2">
    <location>
        <begin position="21"/>
        <end position="99"/>
    </location>
</feature>
<feature type="transmembrane region" description="Helical" evidence="1">
    <location>
        <begin position="75"/>
        <end position="96"/>
    </location>
</feature>
<keyword evidence="2" id="KW-0732">Signal</keyword>
<proteinExistence type="predicted"/>